<evidence type="ECO:0000256" key="1">
    <source>
        <dbReference type="SAM" id="MobiDB-lite"/>
    </source>
</evidence>
<reference evidence="3 4" key="1">
    <citation type="submission" date="2023-01" db="EMBL/GenBank/DDBJ databases">
        <authorList>
            <person name="Kreplak J."/>
        </authorList>
    </citation>
    <scope>NUCLEOTIDE SEQUENCE [LARGE SCALE GENOMIC DNA]</scope>
</reference>
<dbReference type="PANTHER" id="PTHR33143">
    <property type="entry name" value="F16F4.1 PROTEIN-RELATED"/>
    <property type="match status" value="1"/>
</dbReference>
<evidence type="ECO:0000259" key="2">
    <source>
        <dbReference type="Pfam" id="PF05678"/>
    </source>
</evidence>
<feature type="domain" description="VQ" evidence="2">
    <location>
        <begin position="49"/>
        <end position="73"/>
    </location>
</feature>
<proteinExistence type="predicted"/>
<feature type="region of interest" description="Disordered" evidence="1">
    <location>
        <begin position="84"/>
        <end position="131"/>
    </location>
</feature>
<accession>A0AAV1A7X5</accession>
<dbReference type="AlphaFoldDB" id="A0AAV1A7X5"/>
<feature type="compositionally biased region" description="Polar residues" evidence="1">
    <location>
        <begin position="110"/>
        <end position="125"/>
    </location>
</feature>
<organism evidence="3 4">
    <name type="scientific">Vicia faba</name>
    <name type="common">Broad bean</name>
    <name type="synonym">Faba vulgaris</name>
    <dbReference type="NCBI Taxonomy" id="3906"/>
    <lineage>
        <taxon>Eukaryota</taxon>
        <taxon>Viridiplantae</taxon>
        <taxon>Streptophyta</taxon>
        <taxon>Embryophyta</taxon>
        <taxon>Tracheophyta</taxon>
        <taxon>Spermatophyta</taxon>
        <taxon>Magnoliopsida</taxon>
        <taxon>eudicotyledons</taxon>
        <taxon>Gunneridae</taxon>
        <taxon>Pentapetalae</taxon>
        <taxon>rosids</taxon>
        <taxon>fabids</taxon>
        <taxon>Fabales</taxon>
        <taxon>Fabaceae</taxon>
        <taxon>Papilionoideae</taxon>
        <taxon>50 kb inversion clade</taxon>
        <taxon>NPAAA clade</taxon>
        <taxon>Hologalegina</taxon>
        <taxon>IRL clade</taxon>
        <taxon>Fabeae</taxon>
        <taxon>Vicia</taxon>
    </lineage>
</organism>
<dbReference type="Pfam" id="PF05678">
    <property type="entry name" value="VQ"/>
    <property type="match status" value="1"/>
</dbReference>
<feature type="compositionally biased region" description="Polar residues" evidence="1">
    <location>
        <begin position="84"/>
        <end position="101"/>
    </location>
</feature>
<evidence type="ECO:0000313" key="3">
    <source>
        <dbReference type="EMBL" id="CAI8605085.1"/>
    </source>
</evidence>
<sequence>MKPTSKLHGFKYDQQKININGPRPTPLMIRKPNSSYKQQRVPIIIYTQSPKIIHAKAQDFMALVQRLTGMSTTNQVLAHQQEVSENFESSLSDGSNNNSMKFKQLDGDETTSTTSSVDKGGVNSNIDDEQSPANIMKFADMPLFTPTSYDFFSPNNSSRPVYKFSDSPYGILGSLISPSGLGFIQDLPEY</sequence>
<keyword evidence="4" id="KW-1185">Reference proteome</keyword>
<dbReference type="InterPro" id="IPR039607">
    <property type="entry name" value="VQ_8/17/18/20/21/25"/>
</dbReference>
<dbReference type="Proteomes" id="UP001157006">
    <property type="component" value="Chromosome 3"/>
</dbReference>
<name>A0AAV1A7X5_VICFA</name>
<dbReference type="InterPro" id="IPR008889">
    <property type="entry name" value="VQ"/>
</dbReference>
<dbReference type="GO" id="GO:0005634">
    <property type="term" value="C:nucleus"/>
    <property type="evidence" value="ECO:0007669"/>
    <property type="project" value="TreeGrafter"/>
</dbReference>
<gene>
    <name evidence="3" type="ORF">VFH_III165360</name>
</gene>
<evidence type="ECO:0000313" key="4">
    <source>
        <dbReference type="Proteomes" id="UP001157006"/>
    </source>
</evidence>
<dbReference type="PANTHER" id="PTHR33143:SF76">
    <property type="entry name" value="VQ MOTIF-CONTAINING PROTEIN 8, CHLOROPLASTIC"/>
    <property type="match status" value="1"/>
</dbReference>
<dbReference type="EMBL" id="OX451738">
    <property type="protein sequence ID" value="CAI8605085.1"/>
    <property type="molecule type" value="Genomic_DNA"/>
</dbReference>
<protein>
    <recommendedName>
        <fullName evidence="2">VQ domain-containing protein</fullName>
    </recommendedName>
</protein>